<proteinExistence type="predicted"/>
<gene>
    <name evidence="1" type="ORF">PoB_005628800</name>
</gene>
<dbReference type="EMBL" id="BLXT01006199">
    <property type="protein sequence ID" value="GFO29783.1"/>
    <property type="molecule type" value="Genomic_DNA"/>
</dbReference>
<evidence type="ECO:0008006" key="3">
    <source>
        <dbReference type="Google" id="ProtNLM"/>
    </source>
</evidence>
<name>A0AAV4CD18_9GAST</name>
<accession>A0AAV4CD18</accession>
<keyword evidence="2" id="KW-1185">Reference proteome</keyword>
<protein>
    <recommendedName>
        <fullName evidence="3">Ferrous iron transport protein A</fullName>
    </recommendedName>
</protein>
<sequence length="86" mass="9363">MGWLATVATNVLSCKRRNTCSAGHNDFHSGHTTLHCTDLTDPRTEVLVKQALVNIGVRSGHLLVMHTGMIPPLGSEVWVGYLSSHK</sequence>
<dbReference type="AlphaFoldDB" id="A0AAV4CD18"/>
<evidence type="ECO:0000313" key="1">
    <source>
        <dbReference type="EMBL" id="GFO29783.1"/>
    </source>
</evidence>
<comment type="caution">
    <text evidence="1">The sequence shown here is derived from an EMBL/GenBank/DDBJ whole genome shotgun (WGS) entry which is preliminary data.</text>
</comment>
<dbReference type="Proteomes" id="UP000735302">
    <property type="component" value="Unassembled WGS sequence"/>
</dbReference>
<evidence type="ECO:0000313" key="2">
    <source>
        <dbReference type="Proteomes" id="UP000735302"/>
    </source>
</evidence>
<reference evidence="1 2" key="1">
    <citation type="journal article" date="2021" name="Elife">
        <title>Chloroplast acquisition without the gene transfer in kleptoplastic sea slugs, Plakobranchus ocellatus.</title>
        <authorList>
            <person name="Maeda T."/>
            <person name="Takahashi S."/>
            <person name="Yoshida T."/>
            <person name="Shimamura S."/>
            <person name="Takaki Y."/>
            <person name="Nagai Y."/>
            <person name="Toyoda A."/>
            <person name="Suzuki Y."/>
            <person name="Arimoto A."/>
            <person name="Ishii H."/>
            <person name="Satoh N."/>
            <person name="Nishiyama T."/>
            <person name="Hasebe M."/>
            <person name="Maruyama T."/>
            <person name="Minagawa J."/>
            <person name="Obokata J."/>
            <person name="Shigenobu S."/>
        </authorList>
    </citation>
    <scope>NUCLEOTIDE SEQUENCE [LARGE SCALE GENOMIC DNA]</scope>
</reference>
<organism evidence="1 2">
    <name type="scientific">Plakobranchus ocellatus</name>
    <dbReference type="NCBI Taxonomy" id="259542"/>
    <lineage>
        <taxon>Eukaryota</taxon>
        <taxon>Metazoa</taxon>
        <taxon>Spiralia</taxon>
        <taxon>Lophotrochozoa</taxon>
        <taxon>Mollusca</taxon>
        <taxon>Gastropoda</taxon>
        <taxon>Heterobranchia</taxon>
        <taxon>Euthyneura</taxon>
        <taxon>Panpulmonata</taxon>
        <taxon>Sacoglossa</taxon>
        <taxon>Placobranchoidea</taxon>
        <taxon>Plakobranchidae</taxon>
        <taxon>Plakobranchus</taxon>
    </lineage>
</organism>